<sequence length="624" mass="71702">MNKKVTIVTVVKNMAKELEKCLDRYRKIKNKNIEVIVIDGNSQDETTDVLNDSHDIVDHWISENDSGIYDAMNKGINLSTGEIIVLINVDDLVIPQNFDQALKLISDNFEDADIFAFSASMVKNGKRKFKRIPRPLDPSMLFRTMPFSHNATFIKKTLYEELGLYRTDFKIVSDFFWFCYAQAAEKKVYLHDLTILESDLTGMSGSNDEILLEENIKILNVFFPFLNREELIDSYLFRKRYSGSNDKINYLNLISASKKSIKKGSNYHELIKTCINENPLSFVGHGYDFLIKNLPRNHQSRFILPAPIIKRKDKPPLVTVGITSFNCIDTIQDTITSCLNQEYPNFEIIIVDDCSTDGTIEKINKFKSEKITLYVNEKNYGVAYSRNKIAYKAKGEYVMFCDDDDVSAKDRISKSLHEINKVEKKEKTKRVICFSTRKSKQLNKEDIIIEAAGQGSVETGISLHDLVALHLLRISGKKGQFSGKDITKPLSMGTGVGFYPTQLIRDIGFNEMFRRAEDVEFCMACGCEKEPVYIVGTKEPLYFQKITQSEDKSKDAVIGFYILLSIIYREELYNRGFDTRSFSKSIIKNIKSDSLRMDFYSLLEFSNKWAERYIKSKAIISRHE</sequence>
<dbReference type="Gene3D" id="3.90.550.10">
    <property type="entry name" value="Spore Coat Polysaccharide Biosynthesis Protein SpsA, Chain A"/>
    <property type="match status" value="2"/>
</dbReference>
<dbReference type="InterPro" id="IPR050834">
    <property type="entry name" value="Glycosyltransf_2"/>
</dbReference>
<evidence type="ECO:0000259" key="1">
    <source>
        <dbReference type="Pfam" id="PF00535"/>
    </source>
</evidence>
<proteinExistence type="predicted"/>
<dbReference type="InterPro" id="IPR001173">
    <property type="entry name" value="Glyco_trans_2-like"/>
</dbReference>
<dbReference type="InterPro" id="IPR029044">
    <property type="entry name" value="Nucleotide-diphossugar_trans"/>
</dbReference>
<evidence type="ECO:0000313" key="2">
    <source>
        <dbReference type="EMBL" id="BCA93330.1"/>
    </source>
</evidence>
<dbReference type="Pfam" id="PF00535">
    <property type="entry name" value="Glycos_transf_2"/>
    <property type="match status" value="2"/>
</dbReference>
<name>A0A6F8SZK2_9GAMM</name>
<dbReference type="CDD" id="cd00761">
    <property type="entry name" value="Glyco_tranf_GTA_type"/>
    <property type="match status" value="1"/>
</dbReference>
<dbReference type="PANTHER" id="PTHR43685:SF2">
    <property type="entry name" value="GLYCOSYLTRANSFERASE 2-LIKE DOMAIN-CONTAINING PROTEIN"/>
    <property type="match status" value="1"/>
</dbReference>
<reference evidence="2 3" key="1">
    <citation type="submission" date="2020-02" db="EMBL/GenBank/DDBJ databases">
        <title>Complete Genome Sequence of Halomonas meridiana strain BAA-801, Isolated from Deep Sea Thermal Vent.</title>
        <authorList>
            <person name="Takahashi Y."/>
            <person name="Takahashi H."/>
            <person name="Galipon J."/>
            <person name="Arakawa K."/>
        </authorList>
    </citation>
    <scope>NUCLEOTIDE SEQUENCE [LARGE SCALE GENOMIC DNA]</scope>
    <source>
        <strain evidence="2 3">Slthf1</strain>
    </source>
</reference>
<dbReference type="AlphaFoldDB" id="A0A6F8SZK2"/>
<dbReference type="EMBL" id="AP022821">
    <property type="protein sequence ID" value="BCA93330.1"/>
    <property type="molecule type" value="Genomic_DNA"/>
</dbReference>
<protein>
    <recommendedName>
        <fullName evidence="1">Glycosyltransferase 2-like domain-containing protein</fullName>
    </recommendedName>
</protein>
<feature type="domain" description="Glycosyltransferase 2-like" evidence="1">
    <location>
        <begin position="319"/>
        <end position="421"/>
    </location>
</feature>
<accession>A0A6F8SZK2</accession>
<evidence type="ECO:0000313" key="3">
    <source>
        <dbReference type="Proteomes" id="UP000503197"/>
    </source>
</evidence>
<organism evidence="2 3">
    <name type="scientific">Vreelandella aquamarina</name>
    <dbReference type="NCBI Taxonomy" id="77097"/>
    <lineage>
        <taxon>Bacteria</taxon>
        <taxon>Pseudomonadati</taxon>
        <taxon>Pseudomonadota</taxon>
        <taxon>Gammaproteobacteria</taxon>
        <taxon>Oceanospirillales</taxon>
        <taxon>Halomonadaceae</taxon>
        <taxon>Vreelandella</taxon>
    </lineage>
</organism>
<dbReference type="CDD" id="cd06433">
    <property type="entry name" value="GT_2_WfgS_like"/>
    <property type="match status" value="1"/>
</dbReference>
<dbReference type="SUPFAM" id="SSF53448">
    <property type="entry name" value="Nucleotide-diphospho-sugar transferases"/>
    <property type="match status" value="2"/>
</dbReference>
<dbReference type="RefSeq" id="WP_172416640.1">
    <property type="nucleotide sequence ID" value="NZ_AP022821.1"/>
</dbReference>
<gene>
    <name evidence="2" type="ORF">HMSLTHF_31050</name>
</gene>
<dbReference type="Proteomes" id="UP000503197">
    <property type="component" value="Chromosome"/>
</dbReference>
<feature type="domain" description="Glycosyltransferase 2-like" evidence="1">
    <location>
        <begin position="6"/>
        <end position="149"/>
    </location>
</feature>
<dbReference type="PANTHER" id="PTHR43685">
    <property type="entry name" value="GLYCOSYLTRANSFERASE"/>
    <property type="match status" value="1"/>
</dbReference>